<proteinExistence type="predicted"/>
<comment type="caution">
    <text evidence="1">The sequence shown here is derived from an EMBL/GenBank/DDBJ whole genome shotgun (WGS) entry which is preliminary data.</text>
</comment>
<sequence>MKLYRLNVTADGEPTAIFAIAEDVDSLLHALEYEATARPMRRACCPTMMVRRSLGLSEALTGFRRTIWTSSAGAIIRKNTR</sequence>
<organism evidence="1 2">
    <name type="scientific">Microvirga vignae</name>
    <dbReference type="NCBI Taxonomy" id="1225564"/>
    <lineage>
        <taxon>Bacteria</taxon>
        <taxon>Pseudomonadati</taxon>
        <taxon>Pseudomonadota</taxon>
        <taxon>Alphaproteobacteria</taxon>
        <taxon>Hyphomicrobiales</taxon>
        <taxon>Methylobacteriaceae</taxon>
        <taxon>Microvirga</taxon>
    </lineage>
</organism>
<dbReference type="EMBL" id="LCYG01000049">
    <property type="protein sequence ID" value="KLK91685.1"/>
    <property type="molecule type" value="Genomic_DNA"/>
</dbReference>
<evidence type="ECO:0000313" key="1">
    <source>
        <dbReference type="EMBL" id="KLK91685.1"/>
    </source>
</evidence>
<name>A0A0H1R8X3_9HYPH</name>
<dbReference type="AlphaFoldDB" id="A0A0H1R8X3"/>
<reference evidence="1 2" key="1">
    <citation type="submission" date="2015-05" db="EMBL/GenBank/DDBJ databases">
        <title>Draft genome sequence of Microvirga vignae strain BR3299, a novel nitrogen fixing bacteria isolated from Brazil semi-aired region.</title>
        <authorList>
            <person name="Zilli J.E."/>
            <person name="Passos S.R."/>
            <person name="Leite J."/>
            <person name="Baldani J.I."/>
            <person name="Xavier G.R."/>
            <person name="Rumjaneck N.G."/>
            <person name="Simoes-Araujo J.L."/>
        </authorList>
    </citation>
    <scope>NUCLEOTIDE SEQUENCE [LARGE SCALE GENOMIC DNA]</scope>
    <source>
        <strain evidence="1 2">BR3299</strain>
    </source>
</reference>
<dbReference type="Proteomes" id="UP000035489">
    <property type="component" value="Unassembled WGS sequence"/>
</dbReference>
<evidence type="ECO:0000313" key="2">
    <source>
        <dbReference type="Proteomes" id="UP000035489"/>
    </source>
</evidence>
<gene>
    <name evidence="1" type="ORF">AA309_18755</name>
</gene>
<keyword evidence="2" id="KW-1185">Reference proteome</keyword>
<accession>A0A0H1R8X3</accession>
<protein>
    <submittedName>
        <fullName evidence="1">Uncharacterized protein</fullName>
    </submittedName>
</protein>